<dbReference type="Proteomes" id="UP000185678">
    <property type="component" value="Unassembled WGS sequence"/>
</dbReference>
<dbReference type="InterPro" id="IPR024651">
    <property type="entry name" value="FAD-SLDH_ssu"/>
</dbReference>
<dbReference type="RefSeq" id="WP_076401144.1">
    <property type="nucleotide sequence ID" value="NZ_FTOA01000005.1"/>
</dbReference>
<gene>
    <name evidence="1" type="ORF">SAMN05421779_105231</name>
</gene>
<evidence type="ECO:0000313" key="1">
    <source>
        <dbReference type="EMBL" id="SIS99497.1"/>
    </source>
</evidence>
<organism evidence="1 2">
    <name type="scientific">Insolitispirillum peregrinum</name>
    <dbReference type="NCBI Taxonomy" id="80876"/>
    <lineage>
        <taxon>Bacteria</taxon>
        <taxon>Pseudomonadati</taxon>
        <taxon>Pseudomonadota</taxon>
        <taxon>Alphaproteobacteria</taxon>
        <taxon>Rhodospirillales</taxon>
        <taxon>Novispirillaceae</taxon>
        <taxon>Insolitispirillum</taxon>
    </lineage>
</organism>
<name>A0A1N7NMH6_9PROT</name>
<reference evidence="1 2" key="1">
    <citation type="submission" date="2017-01" db="EMBL/GenBank/DDBJ databases">
        <authorList>
            <person name="Mah S.A."/>
            <person name="Swanson W.J."/>
            <person name="Moy G.W."/>
            <person name="Vacquier V.D."/>
        </authorList>
    </citation>
    <scope>NUCLEOTIDE SEQUENCE [LARGE SCALE GENOMIC DNA]</scope>
    <source>
        <strain evidence="1 2">DSM 11589</strain>
    </source>
</reference>
<evidence type="ECO:0000313" key="2">
    <source>
        <dbReference type="Proteomes" id="UP000185678"/>
    </source>
</evidence>
<dbReference type="STRING" id="80876.SAMN05421779_105231"/>
<protein>
    <submittedName>
        <fullName evidence="1">Membrane bound FAD containing D-sorbitol dehydrogenase</fullName>
    </submittedName>
</protein>
<keyword evidence="2" id="KW-1185">Reference proteome</keyword>
<accession>A0A1N7NMH6</accession>
<dbReference type="InterPro" id="IPR006311">
    <property type="entry name" value="TAT_signal"/>
</dbReference>
<sequence>MNTHDERPADSSRRTVLEGLGALGVVSATAALPFAPASAHAALQESAADDEIREAPADFLALSSKLTGIPLDNSYIELGNRIWTALTPTAAAEKELRALFYFMRMGKGHWEDNIRLAGKTAIAGKVALIWYTGAVDFTATTGGERVITYDNALAWRACTFTKPPANCGGPFGYWHDPA</sequence>
<dbReference type="EMBL" id="FTOA01000005">
    <property type="protein sequence ID" value="SIS99497.1"/>
    <property type="molecule type" value="Genomic_DNA"/>
</dbReference>
<dbReference type="PROSITE" id="PS51318">
    <property type="entry name" value="TAT"/>
    <property type="match status" value="1"/>
</dbReference>
<dbReference type="OrthoDB" id="8478903at2"/>
<proteinExistence type="predicted"/>
<dbReference type="AlphaFoldDB" id="A0A1N7NMH6"/>
<dbReference type="Pfam" id="PF12318">
    <property type="entry name" value="FAD-SLDH"/>
    <property type="match status" value="1"/>
</dbReference>